<feature type="non-terminal residue" evidence="1">
    <location>
        <position position="1"/>
    </location>
</feature>
<evidence type="ECO:0000313" key="1">
    <source>
        <dbReference type="EMBL" id="MCH7409970.1"/>
    </source>
</evidence>
<accession>A0ABS9V0M8</accession>
<dbReference type="Proteomes" id="UP001165489">
    <property type="component" value="Unassembled WGS sequence"/>
</dbReference>
<dbReference type="EMBL" id="JAKZGP010000027">
    <property type="protein sequence ID" value="MCH7409970.1"/>
    <property type="molecule type" value="Genomic_DNA"/>
</dbReference>
<dbReference type="NCBIfam" id="TIGR03696">
    <property type="entry name" value="Rhs_assc_core"/>
    <property type="match status" value="1"/>
</dbReference>
<organism evidence="1 2">
    <name type="scientific">Belliella filtrata</name>
    <dbReference type="NCBI Taxonomy" id="2923435"/>
    <lineage>
        <taxon>Bacteria</taxon>
        <taxon>Pseudomonadati</taxon>
        <taxon>Bacteroidota</taxon>
        <taxon>Cytophagia</taxon>
        <taxon>Cytophagales</taxon>
        <taxon>Cyclobacteriaceae</taxon>
        <taxon>Belliella</taxon>
    </lineage>
</organism>
<comment type="caution">
    <text evidence="1">The sequence shown here is derived from an EMBL/GenBank/DDBJ whole genome shotgun (WGS) entry which is preliminary data.</text>
</comment>
<dbReference type="Gene3D" id="2.180.10.10">
    <property type="entry name" value="RHS repeat-associated core"/>
    <property type="match status" value="1"/>
</dbReference>
<dbReference type="PANTHER" id="PTHR32305">
    <property type="match status" value="1"/>
</dbReference>
<reference evidence="1" key="1">
    <citation type="submission" date="2022-03" db="EMBL/GenBank/DDBJ databases">
        <title>De novo assembled genomes of Belliella spp. (Cyclobacteriaceae) strains.</title>
        <authorList>
            <person name="Szabo A."/>
            <person name="Korponai K."/>
            <person name="Felfoldi T."/>
        </authorList>
    </citation>
    <scope>NUCLEOTIDE SEQUENCE</scope>
    <source>
        <strain evidence="1">DSM 111904</strain>
    </source>
</reference>
<evidence type="ECO:0000313" key="2">
    <source>
        <dbReference type="Proteomes" id="UP001165489"/>
    </source>
</evidence>
<sequence length="498" mass="52750">DGGMAARMANTGSETGSLAGILSKRDSNNDAPPAYLNYLFFDTEMNYKYGGFVQMSQEAREDGTMKSHERLSQEVVADEPGYYYIYLSNDSNTGSEAFFDDFTIMTSESYIVQQIDYYPYGLIARNNIRTGDKTTKELFQGKTYEELTGWYDFHARQYDAALGRWFGVDPKAEVMPYNSPLTAMMNNPVMFTDPDGECPICIGILVGALIGAGSSAAVYTSTYFASGMGGSGQFWNGFGKAVGMGAVTGAIGGGIGGAFANSAFAQTVGFSMLNNTASTVAGNLLLGNEISMGTVIGGVGGGLAGMGLPQFSGVKGGALANIGAEIGYGAVRGAATGAVTGGIAAGIDGKNIGKGIGQGAFAGAVGGATLGALNIAAMGPSLYSGSNDKNSPVFRSGGLLTLHLRKGEGITIGRNLIVKESGDIVEDSGLRFHEYIHFMQQKKLGSANFYHRILKEYYQSGKGSGKWYQTYFTPGHLENQAMQFENLYKNLFLPFRTK</sequence>
<name>A0ABS9V0M8_9BACT</name>
<dbReference type="RefSeq" id="WP_241348340.1">
    <property type="nucleotide sequence ID" value="NZ_JAKZGP010000027.1"/>
</dbReference>
<dbReference type="InterPro" id="IPR050708">
    <property type="entry name" value="T6SS_VgrG/RHS"/>
</dbReference>
<keyword evidence="2" id="KW-1185">Reference proteome</keyword>
<dbReference type="PANTHER" id="PTHR32305:SF15">
    <property type="entry name" value="PROTEIN RHSA-RELATED"/>
    <property type="match status" value="1"/>
</dbReference>
<proteinExistence type="predicted"/>
<protein>
    <submittedName>
        <fullName evidence="1">RHS repeat-associated core domain-containing protein</fullName>
    </submittedName>
</protein>
<dbReference type="InterPro" id="IPR022385">
    <property type="entry name" value="Rhs_assc_core"/>
</dbReference>
<gene>
    <name evidence="1" type="ORF">MM239_11245</name>
</gene>